<name>A0A0M0FDA7_CELCE</name>
<proteinExistence type="predicted"/>
<organism evidence="2 3">
    <name type="scientific">Cellulosimicrobium cellulans F16</name>
    <dbReference type="NCBI Taxonomy" id="1350482"/>
    <lineage>
        <taxon>Bacteria</taxon>
        <taxon>Bacillati</taxon>
        <taxon>Actinomycetota</taxon>
        <taxon>Actinomycetes</taxon>
        <taxon>Micrococcales</taxon>
        <taxon>Promicromonosporaceae</taxon>
        <taxon>Cellulosimicrobium</taxon>
    </lineage>
</organism>
<feature type="transmembrane region" description="Helical" evidence="1">
    <location>
        <begin position="130"/>
        <end position="150"/>
    </location>
</feature>
<gene>
    <name evidence="2" type="ORF">M768_04230</name>
</gene>
<protein>
    <submittedName>
        <fullName evidence="2">Uncharacterized protein</fullName>
    </submittedName>
</protein>
<sequence>MFSVMPSVRARQAIAASIAAVVYVLLACAAVVAVWSGISGTVNSWQAQHDGEVGTFTPVEQHCSSNRGTPSCRWTGTWEPEARDRVIKDVLLDESLGTAEGDPPPGPVHPTLHHDALSDPQVVYRPGDRTWLLTPAVTTVFLGGSAYLAWTTHRWSRRTAAAAARRTGPGRHRTAA</sequence>
<keyword evidence="3" id="KW-1185">Reference proteome</keyword>
<feature type="transmembrane region" description="Helical" evidence="1">
    <location>
        <begin position="12"/>
        <end position="35"/>
    </location>
</feature>
<dbReference type="AlphaFoldDB" id="A0A0M0FDA7"/>
<keyword evidence="1" id="KW-0812">Transmembrane</keyword>
<evidence type="ECO:0000313" key="3">
    <source>
        <dbReference type="Proteomes" id="UP000037387"/>
    </source>
</evidence>
<keyword evidence="1" id="KW-1133">Transmembrane helix</keyword>
<dbReference type="Proteomes" id="UP000037387">
    <property type="component" value="Unassembled WGS sequence"/>
</dbReference>
<accession>A0A0M0FDA7</accession>
<evidence type="ECO:0000313" key="2">
    <source>
        <dbReference type="EMBL" id="KON75161.1"/>
    </source>
</evidence>
<comment type="caution">
    <text evidence="2">The sequence shown here is derived from an EMBL/GenBank/DDBJ whole genome shotgun (WGS) entry which is preliminary data.</text>
</comment>
<evidence type="ECO:0000256" key="1">
    <source>
        <dbReference type="SAM" id="Phobius"/>
    </source>
</evidence>
<reference evidence="2 3" key="1">
    <citation type="journal article" date="2015" name="Sci. Rep.">
        <title>Functional and structural properties of a novel cellulosome-like multienzyme complex: efficient glycoside hydrolysis of water-insoluble 7-xylosyl-10-deacetylpaclitaxel.</title>
        <authorList>
            <person name="Dou T.Y."/>
            <person name="Luan H.W."/>
            <person name="Ge G.B."/>
            <person name="Dong M.M."/>
            <person name="Zou H.F."/>
            <person name="He Y.Q."/>
            <person name="Cui P."/>
            <person name="Wang J.Y."/>
            <person name="Hao D.C."/>
            <person name="Yang S.L."/>
            <person name="Yang L."/>
        </authorList>
    </citation>
    <scope>NUCLEOTIDE SEQUENCE [LARGE SCALE GENOMIC DNA]</scope>
    <source>
        <strain evidence="2 3">F16</strain>
    </source>
</reference>
<keyword evidence="1" id="KW-0472">Membrane</keyword>
<dbReference type="EMBL" id="ATNL01000006">
    <property type="protein sequence ID" value="KON75161.1"/>
    <property type="molecule type" value="Genomic_DNA"/>
</dbReference>